<gene>
    <name evidence="2" type="ORF">AAF712_004905</name>
</gene>
<evidence type="ECO:0000313" key="2">
    <source>
        <dbReference type="EMBL" id="KAL0068002.1"/>
    </source>
</evidence>
<evidence type="ECO:0000256" key="1">
    <source>
        <dbReference type="SAM" id="MobiDB-lite"/>
    </source>
</evidence>
<comment type="caution">
    <text evidence="2">The sequence shown here is derived from an EMBL/GenBank/DDBJ whole genome shotgun (WGS) entry which is preliminary data.</text>
</comment>
<feature type="compositionally biased region" description="Polar residues" evidence="1">
    <location>
        <begin position="43"/>
        <end position="64"/>
    </location>
</feature>
<evidence type="ECO:0000313" key="3">
    <source>
        <dbReference type="Proteomes" id="UP001437256"/>
    </source>
</evidence>
<feature type="region of interest" description="Disordered" evidence="1">
    <location>
        <begin position="1"/>
        <end position="73"/>
    </location>
</feature>
<proteinExistence type="predicted"/>
<sequence>MDDLFSFLENAPPDNDNIEIDDIDVSSLKKRKPELPRPKLNNGHPSTSTSQAEQNSAGPSANKNEQGKVYFSSASARTRLSGLQTPYLPKHLDTRLPSVVQEVVFNNSTVPTPDAKTLWN</sequence>
<reference evidence="2 3" key="1">
    <citation type="submission" date="2024-05" db="EMBL/GenBank/DDBJ databases">
        <title>A draft genome resource for the thread blight pathogen Marasmius tenuissimus strain MS-2.</title>
        <authorList>
            <person name="Yulfo-Soto G.E."/>
            <person name="Baruah I.K."/>
            <person name="Amoako-Attah I."/>
            <person name="Bukari Y."/>
            <person name="Meinhardt L.W."/>
            <person name="Bailey B.A."/>
            <person name="Cohen S.P."/>
        </authorList>
    </citation>
    <scope>NUCLEOTIDE SEQUENCE [LARGE SCALE GENOMIC DNA]</scope>
    <source>
        <strain evidence="2 3">MS-2</strain>
    </source>
</reference>
<protein>
    <submittedName>
        <fullName evidence="2">Uncharacterized protein</fullName>
    </submittedName>
</protein>
<dbReference type="Proteomes" id="UP001437256">
    <property type="component" value="Unassembled WGS sequence"/>
</dbReference>
<accession>A0ABR3A3Q2</accession>
<dbReference type="EMBL" id="JBBXMP010000021">
    <property type="protein sequence ID" value="KAL0068002.1"/>
    <property type="molecule type" value="Genomic_DNA"/>
</dbReference>
<name>A0ABR3A3Q2_9AGAR</name>
<keyword evidence="3" id="KW-1185">Reference proteome</keyword>
<organism evidence="2 3">
    <name type="scientific">Marasmius tenuissimus</name>
    <dbReference type="NCBI Taxonomy" id="585030"/>
    <lineage>
        <taxon>Eukaryota</taxon>
        <taxon>Fungi</taxon>
        <taxon>Dikarya</taxon>
        <taxon>Basidiomycota</taxon>
        <taxon>Agaricomycotina</taxon>
        <taxon>Agaricomycetes</taxon>
        <taxon>Agaricomycetidae</taxon>
        <taxon>Agaricales</taxon>
        <taxon>Marasmiineae</taxon>
        <taxon>Marasmiaceae</taxon>
        <taxon>Marasmius</taxon>
    </lineage>
</organism>